<keyword evidence="4" id="KW-1185">Reference proteome</keyword>
<gene>
    <name evidence="3" type="ORF">DEO27_008715</name>
</gene>
<evidence type="ECO:0008006" key="5">
    <source>
        <dbReference type="Google" id="ProtNLM"/>
    </source>
</evidence>
<reference evidence="3" key="1">
    <citation type="submission" date="2019-08" db="EMBL/GenBank/DDBJ databases">
        <title>Comparative genome analysis confer to the adaptation heavy metal polluted environment.</title>
        <authorList>
            <person name="Li Y."/>
        </authorList>
    </citation>
    <scope>NUCLEOTIDE SEQUENCE [LARGE SCALE GENOMIC DNA]</scope>
    <source>
        <strain evidence="3">P1</strain>
    </source>
</reference>
<evidence type="ECO:0000259" key="2">
    <source>
        <dbReference type="Pfam" id="PF11716"/>
    </source>
</evidence>
<dbReference type="EMBL" id="CP043450">
    <property type="protein sequence ID" value="QEM10102.1"/>
    <property type="molecule type" value="Genomic_DNA"/>
</dbReference>
<protein>
    <recommendedName>
        <fullName evidence="5">Mycothiol-dependent maleylpyruvate isomerase metal-binding domain-containing protein</fullName>
    </recommendedName>
</protein>
<evidence type="ECO:0000313" key="4">
    <source>
        <dbReference type="Proteomes" id="UP000251402"/>
    </source>
</evidence>
<feature type="domain" description="SCP2" evidence="1">
    <location>
        <begin position="189"/>
        <end position="273"/>
    </location>
</feature>
<dbReference type="InterPro" id="IPR036527">
    <property type="entry name" value="SCP2_sterol-bd_dom_sf"/>
</dbReference>
<dbReference type="RefSeq" id="WP_112570554.1">
    <property type="nucleotide sequence ID" value="NZ_CP043450.1"/>
</dbReference>
<sequence>MAEQEVPIKTVHLFPLLDQKLIELLKSLSAEEWNKPTLAKLWTVKDIAAHLLDGNMRVISLSQQFIGDPPSIPINNYSDLVDFLNGLNATWVKAMRRVSPQLLIELLEATGRQYSEIMSKADLLAPAPFSVAWAGEEESVNWFHIAREYTEKFHHQQQIREAVGKQGIITAELFYPCIDTFMRGLPHAYRTVIANAGAVIQVTISGEAGGDWFLLKTADGWMLTQNTGSAPDTKITLSPDIAWKVFTKGIDPQTALDSSHVSGNINLGENLFNMVAVMA</sequence>
<dbReference type="AlphaFoldDB" id="A0A5C1HW47"/>
<organism evidence="3 4">
    <name type="scientific">Mucilaginibacter rubeus</name>
    <dbReference type="NCBI Taxonomy" id="2027860"/>
    <lineage>
        <taxon>Bacteria</taxon>
        <taxon>Pseudomonadati</taxon>
        <taxon>Bacteroidota</taxon>
        <taxon>Sphingobacteriia</taxon>
        <taxon>Sphingobacteriales</taxon>
        <taxon>Sphingobacteriaceae</taxon>
        <taxon>Mucilaginibacter</taxon>
    </lineage>
</organism>
<evidence type="ECO:0000259" key="1">
    <source>
        <dbReference type="Pfam" id="PF02036"/>
    </source>
</evidence>
<dbReference type="SUPFAM" id="SSF109854">
    <property type="entry name" value="DinB/YfiT-like putative metalloenzymes"/>
    <property type="match status" value="1"/>
</dbReference>
<dbReference type="OrthoDB" id="154293at2"/>
<accession>A0A5C1HW47</accession>
<dbReference type="InterPro" id="IPR024344">
    <property type="entry name" value="MDMPI_metal-binding"/>
</dbReference>
<dbReference type="GO" id="GO:0046872">
    <property type="term" value="F:metal ion binding"/>
    <property type="evidence" value="ECO:0007669"/>
    <property type="project" value="InterPro"/>
</dbReference>
<dbReference type="SUPFAM" id="SSF55718">
    <property type="entry name" value="SCP-like"/>
    <property type="match status" value="1"/>
</dbReference>
<evidence type="ECO:0000313" key="3">
    <source>
        <dbReference type="EMBL" id="QEM10102.1"/>
    </source>
</evidence>
<dbReference type="KEGG" id="mrub:DEO27_008715"/>
<dbReference type="Proteomes" id="UP000251402">
    <property type="component" value="Chromosome"/>
</dbReference>
<proteinExistence type="predicted"/>
<dbReference type="Pfam" id="PF02036">
    <property type="entry name" value="SCP2"/>
    <property type="match status" value="1"/>
</dbReference>
<dbReference type="InterPro" id="IPR003033">
    <property type="entry name" value="SCP2_sterol-bd_dom"/>
</dbReference>
<dbReference type="Pfam" id="PF11716">
    <property type="entry name" value="MDMPI_N"/>
    <property type="match status" value="1"/>
</dbReference>
<dbReference type="Gene3D" id="1.20.120.450">
    <property type="entry name" value="dinb family like domain"/>
    <property type="match status" value="1"/>
</dbReference>
<name>A0A5C1HW47_9SPHI</name>
<dbReference type="InterPro" id="IPR034660">
    <property type="entry name" value="DinB/YfiT-like"/>
</dbReference>
<dbReference type="Gene3D" id="3.30.1050.10">
    <property type="entry name" value="SCP2 sterol-binding domain"/>
    <property type="match status" value="1"/>
</dbReference>
<feature type="domain" description="Mycothiol-dependent maleylpyruvate isomerase metal-binding" evidence="2">
    <location>
        <begin position="18"/>
        <end position="159"/>
    </location>
</feature>